<dbReference type="PANTHER" id="PTHR34297:SF2">
    <property type="entry name" value="ASP23_GLS24 FAMILY ENVELOPE STRESS RESPONSE PROTEIN"/>
    <property type="match status" value="1"/>
</dbReference>
<organism evidence="2 3">
    <name type="scientific">Pseudoflavonifractor capillosus</name>
    <dbReference type="NCBI Taxonomy" id="106588"/>
    <lineage>
        <taxon>Bacteria</taxon>
        <taxon>Bacillati</taxon>
        <taxon>Bacillota</taxon>
        <taxon>Clostridia</taxon>
        <taxon>Eubacteriales</taxon>
        <taxon>Oscillospiraceae</taxon>
        <taxon>Pseudoflavonifractor</taxon>
    </lineage>
</organism>
<dbReference type="PANTHER" id="PTHR34297">
    <property type="entry name" value="HYPOTHETICAL CYTOSOLIC PROTEIN-RELATED"/>
    <property type="match status" value="1"/>
</dbReference>
<dbReference type="InterPro" id="IPR005531">
    <property type="entry name" value="Asp23"/>
</dbReference>
<name>A0A921MJS6_9FIRM</name>
<evidence type="ECO:0000313" key="3">
    <source>
        <dbReference type="Proteomes" id="UP000760668"/>
    </source>
</evidence>
<protein>
    <submittedName>
        <fullName evidence="2">Asp23/Gls24 family envelope stress response protein</fullName>
    </submittedName>
</protein>
<proteinExistence type="inferred from homology"/>
<gene>
    <name evidence="2" type="ORF">K8V01_00750</name>
</gene>
<reference evidence="2" key="1">
    <citation type="journal article" date="2021" name="PeerJ">
        <title>Extensive microbial diversity within the chicken gut microbiome revealed by metagenomics and culture.</title>
        <authorList>
            <person name="Gilroy R."/>
            <person name="Ravi A."/>
            <person name="Getino M."/>
            <person name="Pursley I."/>
            <person name="Horton D.L."/>
            <person name="Alikhan N.F."/>
            <person name="Baker D."/>
            <person name="Gharbi K."/>
            <person name="Hall N."/>
            <person name="Watson M."/>
            <person name="Adriaenssens E.M."/>
            <person name="Foster-Nyarko E."/>
            <person name="Jarju S."/>
            <person name="Secka A."/>
            <person name="Antonio M."/>
            <person name="Oren A."/>
            <person name="Chaudhuri R.R."/>
            <person name="La Ragione R."/>
            <person name="Hildebrand F."/>
            <person name="Pallen M.J."/>
        </authorList>
    </citation>
    <scope>NUCLEOTIDE SEQUENCE</scope>
    <source>
        <strain evidence="2">CHK179-5677</strain>
    </source>
</reference>
<sequence>MGEGREYVSRPDEMGNIHISEDVMAVIAAAAALEVEGVGSLAANLGNDLVEMLGGKKNLAKGVRVSSNEDGSLTVDVGILVKYGYTIPEVAAKVQDAVFSSLENTSGLTPACVNVNVSGITFDRDAKRPQ</sequence>
<evidence type="ECO:0000313" key="2">
    <source>
        <dbReference type="EMBL" id="HJG85547.1"/>
    </source>
</evidence>
<comment type="caution">
    <text evidence="2">The sequence shown here is derived from an EMBL/GenBank/DDBJ whole genome shotgun (WGS) entry which is preliminary data.</text>
</comment>
<dbReference type="Proteomes" id="UP000760668">
    <property type="component" value="Unassembled WGS sequence"/>
</dbReference>
<dbReference type="AlphaFoldDB" id="A0A921MJS6"/>
<comment type="similarity">
    <text evidence="1">Belongs to the asp23 family.</text>
</comment>
<dbReference type="RefSeq" id="WP_006572570.1">
    <property type="nucleotide sequence ID" value="NZ_DYUC01000009.1"/>
</dbReference>
<evidence type="ECO:0000256" key="1">
    <source>
        <dbReference type="ARBA" id="ARBA00005721"/>
    </source>
</evidence>
<reference evidence="2" key="2">
    <citation type="submission" date="2021-09" db="EMBL/GenBank/DDBJ databases">
        <authorList>
            <person name="Gilroy R."/>
        </authorList>
    </citation>
    <scope>NUCLEOTIDE SEQUENCE</scope>
    <source>
        <strain evidence="2">CHK179-5677</strain>
    </source>
</reference>
<dbReference type="EMBL" id="DYUC01000009">
    <property type="protein sequence ID" value="HJG85547.1"/>
    <property type="molecule type" value="Genomic_DNA"/>
</dbReference>
<dbReference type="Pfam" id="PF03780">
    <property type="entry name" value="Asp23"/>
    <property type="match status" value="1"/>
</dbReference>
<accession>A0A921MJS6</accession>